<feature type="region of interest" description="Disordered" evidence="8">
    <location>
        <begin position="402"/>
        <end position="434"/>
    </location>
</feature>
<evidence type="ECO:0000256" key="8">
    <source>
        <dbReference type="SAM" id="MobiDB-lite"/>
    </source>
</evidence>
<dbReference type="SMART" id="SM00220">
    <property type="entry name" value="S_TKc"/>
    <property type="match status" value="1"/>
</dbReference>
<feature type="region of interest" description="Disordered" evidence="8">
    <location>
        <begin position="1"/>
        <end position="45"/>
    </location>
</feature>
<dbReference type="SUPFAM" id="SSF56112">
    <property type="entry name" value="Protein kinase-like (PK-like)"/>
    <property type="match status" value="1"/>
</dbReference>
<dbReference type="InterPro" id="IPR032675">
    <property type="entry name" value="LRR_dom_sf"/>
</dbReference>
<keyword evidence="11" id="KW-1185">Reference proteome</keyword>
<dbReference type="Gene3D" id="3.30.200.20">
    <property type="entry name" value="Phosphorylase Kinase, domain 1"/>
    <property type="match status" value="1"/>
</dbReference>
<feature type="binding site" evidence="7">
    <location>
        <position position="84"/>
    </location>
    <ligand>
        <name>ATP</name>
        <dbReference type="ChEBI" id="CHEBI:30616"/>
    </ligand>
</feature>
<feature type="domain" description="Protein kinase" evidence="9">
    <location>
        <begin position="55"/>
        <end position="314"/>
    </location>
</feature>
<dbReference type="SMART" id="SM00368">
    <property type="entry name" value="LRR_RI"/>
    <property type="match status" value="3"/>
</dbReference>
<dbReference type="Proteomes" id="UP001272242">
    <property type="component" value="Unassembled WGS sequence"/>
</dbReference>
<evidence type="ECO:0000313" key="10">
    <source>
        <dbReference type="EMBL" id="MDY3560705.1"/>
    </source>
</evidence>
<dbReference type="Gene3D" id="3.80.10.10">
    <property type="entry name" value="Ribonuclease Inhibitor"/>
    <property type="match status" value="5"/>
</dbReference>
<sequence>MAVPANAHPVTDPERTQNSLGSADQTVLSGPKDGGHWYGFGPPTEKGDLGSLGPYRVLKQLGKGGMGAVYAAVDSRLDRKLALKVMLAEAAADADAKERFLREARAAAQVEHDNVVTVYEADERNGIPYIAMQLLQGYPLDSFLKKKGTPTLPQTLRLAREAAAGLAAAHRIGLVHRDIKPGNLWLEAPHGRVKVLDFGLAKPLHADAELTQSGMVVGTPAYMSPEQARGARVDARSDLFSLGTVLYRLCANRLPFDGPTTMAVLMALGTDDPAPVRELNPQVPDPLAALIHQLLAKEPDERPQSAEEVVRRLLAIASSTGASQVVVTQPPRVVCVPVSVTAAPETNPFADLGETAAESLAPPPTEPRQPVRKVRPPVWAAVGVAALLALVGAGAVRLGPRGSGPETKAAPPDPISGAAVPKGKPRATATADQDRSAAEWVLSLNGTVRVNEDEREIRSPADLPKDRFVLTGVDLSDRSVADVDLARLKGCQALTHVALNGTNVTDAGLSGLKGLSNLTHLSLARTGITDIGLAEVQAFPLLTSLGVQGTAVSDAGLAVAREFPALTHLDLAGTKVTGTGLCHLKGLKGLTLRLDGTALTDTNLSYLRDVTGLVELSLIDTPLTDMGLPLLRDLKALGALDVRKTRATPAALMALHKSMPGCRIQHDGGHVEPFDVNRLAAEWALSVGGMVDVNGERRNIRNAQDLPQGPITLTRANLSDRPVKDDDLARLAGCTGLTDLILHETGVTDAGLGYLKNLTRLQFLSLTGTEVTDAGLARLREHKSLTILHLSNTKVTDAGLAHLANLTTLGHIHLDGTVVSDAGLAHLKGLTDLKTLGLSQTRVIGPGLAYTRGMKRLDAIYLNETGATDEAFAHLSQHLTLRHLGADGTGLTDEGMAHLRKLTGLIALNVSGTRIGDAGLLQLADSQGPTQLTVRNTKVTPRGLHALHATGPWRTIIWSGGQIGPTEADRSAARWALAVGGRVRVGGVPEEILAANELPKRKFVVVALGLNGLAVTDSELSALKYLSGLAQLDLGGSAITDAGLPHLKGLSGLRRLGLSDTKITDDGLSLLKPIPLTDLDLRGTPVTQTGVEDFRLALPGCKVECAGPPGLKK</sequence>
<dbReference type="Gene3D" id="1.10.510.10">
    <property type="entry name" value="Transferase(Phosphotransferase) domain 1"/>
    <property type="match status" value="1"/>
</dbReference>
<dbReference type="InterPro" id="IPR017441">
    <property type="entry name" value="Protein_kinase_ATP_BS"/>
</dbReference>
<dbReference type="InterPro" id="IPR011009">
    <property type="entry name" value="Kinase-like_dom_sf"/>
</dbReference>
<dbReference type="GO" id="GO:0016301">
    <property type="term" value="F:kinase activity"/>
    <property type="evidence" value="ECO:0007669"/>
    <property type="project" value="UniProtKB-KW"/>
</dbReference>
<evidence type="ECO:0000256" key="1">
    <source>
        <dbReference type="ARBA" id="ARBA00022614"/>
    </source>
</evidence>
<keyword evidence="3" id="KW-0677">Repeat</keyword>
<dbReference type="Pfam" id="PF13516">
    <property type="entry name" value="LRR_6"/>
    <property type="match status" value="2"/>
</dbReference>
<evidence type="ECO:0000256" key="4">
    <source>
        <dbReference type="ARBA" id="ARBA00022741"/>
    </source>
</evidence>
<gene>
    <name evidence="10" type="ORF">R5W23_001951</name>
</gene>
<comment type="caution">
    <text evidence="10">The sequence shown here is derived from an EMBL/GenBank/DDBJ whole genome shotgun (WGS) entry which is preliminary data.</text>
</comment>
<dbReference type="PROSITE" id="PS00107">
    <property type="entry name" value="PROTEIN_KINASE_ATP"/>
    <property type="match status" value="1"/>
</dbReference>
<dbReference type="InterPro" id="IPR006553">
    <property type="entry name" value="Leu-rich_rpt_Cys-con_subtyp"/>
</dbReference>
<evidence type="ECO:0000313" key="11">
    <source>
        <dbReference type="Proteomes" id="UP001272242"/>
    </source>
</evidence>
<keyword evidence="2" id="KW-0808">Transferase</keyword>
<dbReference type="Pfam" id="PF00069">
    <property type="entry name" value="Pkinase"/>
    <property type="match status" value="1"/>
</dbReference>
<dbReference type="SMART" id="SM00367">
    <property type="entry name" value="LRR_CC"/>
    <property type="match status" value="4"/>
</dbReference>
<dbReference type="CDD" id="cd14014">
    <property type="entry name" value="STKc_PknB_like"/>
    <property type="match status" value="1"/>
</dbReference>
<name>A0ABU5F034_9BACT</name>
<keyword evidence="4 7" id="KW-0547">Nucleotide-binding</keyword>
<keyword evidence="1" id="KW-0433">Leucine-rich repeat</keyword>
<feature type="compositionally biased region" description="Polar residues" evidence="8">
    <location>
        <begin position="16"/>
        <end position="28"/>
    </location>
</feature>
<organism evidence="10 11">
    <name type="scientific">Gemmata algarum</name>
    <dbReference type="NCBI Taxonomy" id="2975278"/>
    <lineage>
        <taxon>Bacteria</taxon>
        <taxon>Pseudomonadati</taxon>
        <taxon>Planctomycetota</taxon>
        <taxon>Planctomycetia</taxon>
        <taxon>Gemmatales</taxon>
        <taxon>Gemmataceae</taxon>
        <taxon>Gemmata</taxon>
    </lineage>
</organism>
<dbReference type="PROSITE" id="PS50011">
    <property type="entry name" value="PROTEIN_KINASE_DOM"/>
    <property type="match status" value="1"/>
</dbReference>
<keyword evidence="5 10" id="KW-0418">Kinase</keyword>
<evidence type="ECO:0000256" key="3">
    <source>
        <dbReference type="ARBA" id="ARBA00022737"/>
    </source>
</evidence>
<dbReference type="InterPro" id="IPR000719">
    <property type="entry name" value="Prot_kinase_dom"/>
</dbReference>
<dbReference type="EMBL" id="JAXBLV010000182">
    <property type="protein sequence ID" value="MDY3560705.1"/>
    <property type="molecule type" value="Genomic_DNA"/>
</dbReference>
<evidence type="ECO:0000259" key="9">
    <source>
        <dbReference type="PROSITE" id="PS50011"/>
    </source>
</evidence>
<protein>
    <submittedName>
        <fullName evidence="10">Protein kinase</fullName>
    </submittedName>
</protein>
<accession>A0ABU5F034</accession>
<dbReference type="PANTHER" id="PTHR43289:SF34">
    <property type="entry name" value="SERINE_THREONINE-PROTEIN KINASE YBDM-RELATED"/>
    <property type="match status" value="1"/>
</dbReference>
<dbReference type="RefSeq" id="WP_320687241.1">
    <property type="nucleotide sequence ID" value="NZ_JAXBLV010000182.1"/>
</dbReference>
<reference evidence="11" key="1">
    <citation type="journal article" date="2023" name="Mar. Drugs">
        <title>Gemmata algarum, a Novel Planctomycete Isolated from an Algal Mat, Displays Antimicrobial Activity.</title>
        <authorList>
            <person name="Kumar G."/>
            <person name="Kallscheuer N."/>
            <person name="Kashif M."/>
            <person name="Ahamad S."/>
            <person name="Jagadeeshwari U."/>
            <person name="Pannikurungottu S."/>
            <person name="Haufschild T."/>
            <person name="Kabuu M."/>
            <person name="Sasikala C."/>
            <person name="Jogler C."/>
            <person name="Ramana C."/>
        </authorList>
    </citation>
    <scope>NUCLEOTIDE SEQUENCE [LARGE SCALE GENOMIC DNA]</scope>
    <source>
        <strain evidence="11">JC673</strain>
    </source>
</reference>
<evidence type="ECO:0000256" key="5">
    <source>
        <dbReference type="ARBA" id="ARBA00022777"/>
    </source>
</evidence>
<evidence type="ECO:0000256" key="2">
    <source>
        <dbReference type="ARBA" id="ARBA00022679"/>
    </source>
</evidence>
<dbReference type="InterPro" id="IPR001611">
    <property type="entry name" value="Leu-rich_rpt"/>
</dbReference>
<evidence type="ECO:0000256" key="7">
    <source>
        <dbReference type="PROSITE-ProRule" id="PRU10141"/>
    </source>
</evidence>
<keyword evidence="6 7" id="KW-0067">ATP-binding</keyword>
<dbReference type="SUPFAM" id="SSF52047">
    <property type="entry name" value="RNI-like"/>
    <property type="match status" value="1"/>
</dbReference>
<proteinExistence type="predicted"/>
<dbReference type="PANTHER" id="PTHR43289">
    <property type="entry name" value="MITOGEN-ACTIVATED PROTEIN KINASE KINASE KINASE 20-RELATED"/>
    <property type="match status" value="1"/>
</dbReference>
<evidence type="ECO:0000256" key="6">
    <source>
        <dbReference type="ARBA" id="ARBA00022840"/>
    </source>
</evidence>